<feature type="compositionally biased region" description="Low complexity" evidence="1">
    <location>
        <begin position="10"/>
        <end position="23"/>
    </location>
</feature>
<dbReference type="InterPro" id="IPR036412">
    <property type="entry name" value="HAD-like_sf"/>
</dbReference>
<dbReference type="SUPFAM" id="SSF56784">
    <property type="entry name" value="HAD-like"/>
    <property type="match status" value="1"/>
</dbReference>
<organism evidence="2 3">
    <name type="scientific">Diacronema lutheri</name>
    <name type="common">Unicellular marine alga</name>
    <name type="synonym">Monochrysis lutheri</name>
    <dbReference type="NCBI Taxonomy" id="2081491"/>
    <lineage>
        <taxon>Eukaryota</taxon>
        <taxon>Haptista</taxon>
        <taxon>Haptophyta</taxon>
        <taxon>Pavlovophyceae</taxon>
        <taxon>Pavlovales</taxon>
        <taxon>Pavlovaceae</taxon>
        <taxon>Diacronema</taxon>
    </lineage>
</organism>
<name>A0A8J5XR68_DIALT</name>
<proteinExistence type="predicted"/>
<reference evidence="2" key="1">
    <citation type="submission" date="2021-05" db="EMBL/GenBank/DDBJ databases">
        <title>The genome of the haptophyte Pavlova lutheri (Diacronema luteri, Pavlovales) - a model for lipid biosynthesis in eukaryotic algae.</title>
        <authorList>
            <person name="Hulatt C.J."/>
            <person name="Posewitz M.C."/>
        </authorList>
    </citation>
    <scope>NUCLEOTIDE SEQUENCE</scope>
    <source>
        <strain evidence="2">NIVA-4/92</strain>
    </source>
</reference>
<comment type="caution">
    <text evidence="2">The sequence shown here is derived from an EMBL/GenBank/DDBJ whole genome shotgun (WGS) entry which is preliminary data.</text>
</comment>
<gene>
    <name evidence="2" type="ORF">KFE25_000852</name>
</gene>
<evidence type="ECO:0000313" key="2">
    <source>
        <dbReference type="EMBL" id="KAG8467536.1"/>
    </source>
</evidence>
<sequence length="249" mass="26943">MAQGERDDAAFPAADAHGGAAERGPSDLPAQSFRLRAARSTSFTVPNPQLGRQTGSQYLAILDFDQTLAASEVSFFDADTSDVVEEVFGGATRYERLSAFMIDTISRGVLLAIVSFNSAGVIKQVLHAAGWTEHFGDRVYGRDEVHRYNSSKAACISHELIKPLHLTAQDVIFVDDDAHNCRAVLQLGAKVVHVNHRGGMGEAEVAAVSVWLEQRSRSFGRSSFTNAICSLARQVNSRLKLNGGQDLPV</sequence>
<dbReference type="EMBL" id="JAGTXO010000006">
    <property type="protein sequence ID" value="KAG8467536.1"/>
    <property type="molecule type" value="Genomic_DNA"/>
</dbReference>
<dbReference type="OrthoDB" id="10435140at2759"/>
<protein>
    <submittedName>
        <fullName evidence="2">Uncharacterized protein</fullName>
    </submittedName>
</protein>
<dbReference type="InterPro" id="IPR023214">
    <property type="entry name" value="HAD_sf"/>
</dbReference>
<accession>A0A8J5XR68</accession>
<evidence type="ECO:0000313" key="3">
    <source>
        <dbReference type="Proteomes" id="UP000751190"/>
    </source>
</evidence>
<dbReference type="Gene3D" id="3.40.50.1000">
    <property type="entry name" value="HAD superfamily/HAD-like"/>
    <property type="match status" value="1"/>
</dbReference>
<dbReference type="Proteomes" id="UP000751190">
    <property type="component" value="Unassembled WGS sequence"/>
</dbReference>
<dbReference type="AlphaFoldDB" id="A0A8J5XR68"/>
<feature type="region of interest" description="Disordered" evidence="1">
    <location>
        <begin position="1"/>
        <end position="27"/>
    </location>
</feature>
<evidence type="ECO:0000256" key="1">
    <source>
        <dbReference type="SAM" id="MobiDB-lite"/>
    </source>
</evidence>
<keyword evidence="3" id="KW-1185">Reference proteome</keyword>